<reference evidence="2" key="1">
    <citation type="journal article" date="2014" name="Nat. Genet.">
        <title>Genome of the human hookworm Necator americanus.</title>
        <authorList>
            <person name="Tang Y.T."/>
            <person name="Gao X."/>
            <person name="Rosa B.A."/>
            <person name="Abubucker S."/>
            <person name="Hallsworth-Pepin K."/>
            <person name="Martin J."/>
            <person name="Tyagi R."/>
            <person name="Heizer E."/>
            <person name="Zhang X."/>
            <person name="Bhonagiri-Palsikar V."/>
            <person name="Minx P."/>
            <person name="Warren W.C."/>
            <person name="Wang Q."/>
            <person name="Zhan B."/>
            <person name="Hotez P.J."/>
            <person name="Sternberg P.W."/>
            <person name="Dougall A."/>
            <person name="Gaze S.T."/>
            <person name="Mulvenna J."/>
            <person name="Sotillo J."/>
            <person name="Ranganathan S."/>
            <person name="Rabelo E.M."/>
            <person name="Wilson R.K."/>
            <person name="Felgner P.L."/>
            <person name="Bethony J."/>
            <person name="Hawdon J.M."/>
            <person name="Gasser R.B."/>
            <person name="Loukas A."/>
            <person name="Mitreva M."/>
        </authorList>
    </citation>
    <scope>NUCLEOTIDE SEQUENCE [LARGE SCALE GENOMIC DNA]</scope>
</reference>
<sequence>MEPHRRLGEESIAAQVFMTKKRTRDNKSMMSEFKGGDLNKYTAKTYAIQNGNEVFGEFAALGLLWKHECEPVLANLQPVAGDINGKWWIDAPTGVKM</sequence>
<proteinExistence type="predicted"/>
<name>W2SXM3_NECAM</name>
<accession>W2SXM3</accession>
<evidence type="ECO:0000313" key="1">
    <source>
        <dbReference type="EMBL" id="ETN74278.1"/>
    </source>
</evidence>
<dbReference type="Proteomes" id="UP000053676">
    <property type="component" value="Unassembled WGS sequence"/>
</dbReference>
<dbReference type="OrthoDB" id="5868946at2759"/>
<gene>
    <name evidence="1" type="ORF">NECAME_13089</name>
</gene>
<dbReference type="KEGG" id="nai:NECAME_13089"/>
<evidence type="ECO:0000313" key="2">
    <source>
        <dbReference type="Proteomes" id="UP000053676"/>
    </source>
</evidence>
<dbReference type="AlphaFoldDB" id="W2SXM3"/>
<protein>
    <submittedName>
        <fullName evidence="1">Uncharacterized protein</fullName>
    </submittedName>
</protein>
<keyword evidence="2" id="KW-1185">Reference proteome</keyword>
<dbReference type="EMBL" id="KI660373">
    <property type="protein sequence ID" value="ETN74278.1"/>
    <property type="molecule type" value="Genomic_DNA"/>
</dbReference>
<organism evidence="1 2">
    <name type="scientific">Necator americanus</name>
    <name type="common">Human hookworm</name>
    <dbReference type="NCBI Taxonomy" id="51031"/>
    <lineage>
        <taxon>Eukaryota</taxon>
        <taxon>Metazoa</taxon>
        <taxon>Ecdysozoa</taxon>
        <taxon>Nematoda</taxon>
        <taxon>Chromadorea</taxon>
        <taxon>Rhabditida</taxon>
        <taxon>Rhabditina</taxon>
        <taxon>Rhabditomorpha</taxon>
        <taxon>Strongyloidea</taxon>
        <taxon>Ancylostomatidae</taxon>
        <taxon>Bunostominae</taxon>
        <taxon>Necator</taxon>
    </lineage>
</organism>